<dbReference type="PIRSF" id="PIRSF004930">
    <property type="entry name" value="Tln_factor_SUA5"/>
    <property type="match status" value="1"/>
</dbReference>
<name>A0ABV9MSW2_9ENTE</name>
<keyword evidence="7 13" id="KW-0819">tRNA processing</keyword>
<dbReference type="EC" id="2.7.7.87" evidence="3 13"/>
<evidence type="ECO:0000256" key="11">
    <source>
        <dbReference type="ARBA" id="ARBA00029774"/>
    </source>
</evidence>
<evidence type="ECO:0000256" key="7">
    <source>
        <dbReference type="ARBA" id="ARBA00022694"/>
    </source>
</evidence>
<sequence length="340" mass="37126">METKIFQKNEIKMAADTLRQNELVAFPTETVYGLGANATSEQAVKKVFAVKGRPTDNPLIVHVQNFEQVKNYVAQFHPLTPQIVERFWPGPLTLIFKTKPNAFPSVVSAGLSTVSFRMPNHPLTLALIEATGVPLVGPSANTSGRPSPTTSQHVYHDLQGKIAGILEGGATEIGVESTVLDLSDSHRAPMILRPGGVTKEELEAALGMDVLVDPHLVSESEAPKSPGMKYQHYAPSTKVLMIGPTDWEEALNWAQKQQLKVGLQASPEVVRRFQSQAQASYCYADNQVASATKGLFAGLRALDEADLDYIFVATYPETGLGTAYMNRLKKAANQKYFMNN</sequence>
<dbReference type="InterPro" id="IPR017945">
    <property type="entry name" value="DHBP_synth_RibB-like_a/b_dom"/>
</dbReference>
<keyword evidence="6 13" id="KW-0808">Transferase</keyword>
<dbReference type="InterPro" id="IPR005145">
    <property type="entry name" value="Sua5_C"/>
</dbReference>
<dbReference type="GO" id="GO:0061710">
    <property type="term" value="F:L-threonylcarbamoyladenylate synthase"/>
    <property type="evidence" value="ECO:0007669"/>
    <property type="project" value="UniProtKB-EC"/>
</dbReference>
<dbReference type="NCBIfam" id="TIGR00057">
    <property type="entry name" value="L-threonylcarbamoyladenylate synthase"/>
    <property type="match status" value="1"/>
</dbReference>
<evidence type="ECO:0000256" key="3">
    <source>
        <dbReference type="ARBA" id="ARBA00012584"/>
    </source>
</evidence>
<evidence type="ECO:0000256" key="13">
    <source>
        <dbReference type="PIRNR" id="PIRNR004930"/>
    </source>
</evidence>
<evidence type="ECO:0000256" key="12">
    <source>
        <dbReference type="ARBA" id="ARBA00048366"/>
    </source>
</evidence>
<dbReference type="Gene3D" id="3.40.50.11030">
    <property type="entry name" value="Threonylcarbamoyl-AMP synthase, C-terminal domain"/>
    <property type="match status" value="1"/>
</dbReference>
<feature type="domain" description="YrdC-like" evidence="14">
    <location>
        <begin position="8"/>
        <end position="197"/>
    </location>
</feature>
<evidence type="ECO:0000313" key="16">
    <source>
        <dbReference type="Proteomes" id="UP001595969"/>
    </source>
</evidence>
<dbReference type="PROSITE" id="PS51163">
    <property type="entry name" value="YRDC"/>
    <property type="match status" value="1"/>
</dbReference>
<evidence type="ECO:0000256" key="4">
    <source>
        <dbReference type="ARBA" id="ARBA00015492"/>
    </source>
</evidence>
<proteinExistence type="inferred from homology"/>
<comment type="subcellular location">
    <subcellularLocation>
        <location evidence="1 13">Cytoplasm</location>
    </subcellularLocation>
</comment>
<dbReference type="RefSeq" id="WP_204654306.1">
    <property type="nucleotide sequence ID" value="NZ_JAFBFD010000024.1"/>
</dbReference>
<dbReference type="SUPFAM" id="SSF55821">
    <property type="entry name" value="YrdC/RibB"/>
    <property type="match status" value="1"/>
</dbReference>
<dbReference type="Pfam" id="PF01300">
    <property type="entry name" value="Sua5_yciO_yrdC"/>
    <property type="match status" value="1"/>
</dbReference>
<dbReference type="InterPro" id="IPR050156">
    <property type="entry name" value="TC-AMP_synthase_SUA5"/>
</dbReference>
<dbReference type="InterPro" id="IPR038385">
    <property type="entry name" value="Sua5/YwlC_C"/>
</dbReference>
<evidence type="ECO:0000256" key="9">
    <source>
        <dbReference type="ARBA" id="ARBA00022741"/>
    </source>
</evidence>
<evidence type="ECO:0000256" key="8">
    <source>
        <dbReference type="ARBA" id="ARBA00022695"/>
    </source>
</evidence>
<comment type="catalytic activity">
    <reaction evidence="12 13">
        <text>L-threonine + hydrogencarbonate + ATP = L-threonylcarbamoyladenylate + diphosphate + H2O</text>
        <dbReference type="Rhea" id="RHEA:36407"/>
        <dbReference type="ChEBI" id="CHEBI:15377"/>
        <dbReference type="ChEBI" id="CHEBI:17544"/>
        <dbReference type="ChEBI" id="CHEBI:30616"/>
        <dbReference type="ChEBI" id="CHEBI:33019"/>
        <dbReference type="ChEBI" id="CHEBI:57926"/>
        <dbReference type="ChEBI" id="CHEBI:73682"/>
        <dbReference type="EC" id="2.7.7.87"/>
    </reaction>
</comment>
<accession>A0ABV9MSW2</accession>
<evidence type="ECO:0000259" key="14">
    <source>
        <dbReference type="PROSITE" id="PS51163"/>
    </source>
</evidence>
<reference evidence="16" key="1">
    <citation type="journal article" date="2019" name="Int. J. Syst. Evol. Microbiol.">
        <title>The Global Catalogue of Microorganisms (GCM) 10K type strain sequencing project: providing services to taxonomists for standard genome sequencing and annotation.</title>
        <authorList>
            <consortium name="The Broad Institute Genomics Platform"/>
            <consortium name="The Broad Institute Genome Sequencing Center for Infectious Disease"/>
            <person name="Wu L."/>
            <person name="Ma J."/>
        </authorList>
    </citation>
    <scope>NUCLEOTIDE SEQUENCE [LARGE SCALE GENOMIC DNA]</scope>
    <source>
        <strain evidence="16">CGMCC 1.19032</strain>
    </source>
</reference>
<evidence type="ECO:0000256" key="2">
    <source>
        <dbReference type="ARBA" id="ARBA00007663"/>
    </source>
</evidence>
<keyword evidence="5 13" id="KW-0963">Cytoplasm</keyword>
<protein>
    <recommendedName>
        <fullName evidence="4 13">Threonylcarbamoyl-AMP synthase</fullName>
        <shortName evidence="13">TC-AMP synthase</shortName>
        <ecNumber evidence="3 13">2.7.7.87</ecNumber>
    </recommendedName>
    <alternativeName>
        <fullName evidence="11 13">L-threonylcarbamoyladenylate synthase</fullName>
    </alternativeName>
</protein>
<dbReference type="PANTHER" id="PTHR17490:SF16">
    <property type="entry name" value="THREONYLCARBAMOYL-AMP SYNTHASE"/>
    <property type="match status" value="1"/>
</dbReference>
<dbReference type="InterPro" id="IPR010923">
    <property type="entry name" value="T(6)A37_SUA5"/>
</dbReference>
<comment type="similarity">
    <text evidence="2 13">Belongs to the SUA5 family.</text>
</comment>
<evidence type="ECO:0000256" key="10">
    <source>
        <dbReference type="ARBA" id="ARBA00022840"/>
    </source>
</evidence>
<keyword evidence="9 13" id="KW-0547">Nucleotide-binding</keyword>
<evidence type="ECO:0000256" key="6">
    <source>
        <dbReference type="ARBA" id="ARBA00022679"/>
    </source>
</evidence>
<gene>
    <name evidence="15" type="ORF">ACFO5I_05055</name>
</gene>
<comment type="function">
    <text evidence="13">Required for the formation of a threonylcarbamoyl group on adenosine at position 37 (t(6)A37) in tRNAs that read codons beginning with adenine.</text>
</comment>
<evidence type="ECO:0000256" key="5">
    <source>
        <dbReference type="ARBA" id="ARBA00022490"/>
    </source>
</evidence>
<dbReference type="PANTHER" id="PTHR17490">
    <property type="entry name" value="SUA5"/>
    <property type="match status" value="1"/>
</dbReference>
<comment type="caution">
    <text evidence="15">The sequence shown here is derived from an EMBL/GenBank/DDBJ whole genome shotgun (WGS) entry which is preliminary data.</text>
</comment>
<keyword evidence="10 13" id="KW-0067">ATP-binding</keyword>
<dbReference type="Gene3D" id="3.90.870.10">
    <property type="entry name" value="DHBP synthase"/>
    <property type="match status" value="1"/>
</dbReference>
<evidence type="ECO:0000313" key="15">
    <source>
        <dbReference type="EMBL" id="MFC4719092.1"/>
    </source>
</evidence>
<dbReference type="Pfam" id="PF03481">
    <property type="entry name" value="Sua5_C"/>
    <property type="match status" value="1"/>
</dbReference>
<dbReference type="EMBL" id="JBHSGS010000029">
    <property type="protein sequence ID" value="MFC4719092.1"/>
    <property type="molecule type" value="Genomic_DNA"/>
</dbReference>
<keyword evidence="16" id="KW-1185">Reference proteome</keyword>
<evidence type="ECO:0000256" key="1">
    <source>
        <dbReference type="ARBA" id="ARBA00004496"/>
    </source>
</evidence>
<dbReference type="InterPro" id="IPR006070">
    <property type="entry name" value="Sua5-like_dom"/>
</dbReference>
<organism evidence="15 16">
    <name type="scientific">Enterococcus lemanii</name>
    <dbReference type="NCBI Taxonomy" id="1159752"/>
    <lineage>
        <taxon>Bacteria</taxon>
        <taxon>Bacillati</taxon>
        <taxon>Bacillota</taxon>
        <taxon>Bacilli</taxon>
        <taxon>Lactobacillales</taxon>
        <taxon>Enterococcaceae</taxon>
        <taxon>Enterococcus</taxon>
    </lineage>
</organism>
<keyword evidence="8 13" id="KW-0548">Nucleotidyltransferase</keyword>
<dbReference type="Proteomes" id="UP001595969">
    <property type="component" value="Unassembled WGS sequence"/>
</dbReference>